<dbReference type="Proteomes" id="UP000295367">
    <property type="component" value="Unassembled WGS sequence"/>
</dbReference>
<name>A0A4R3Y111_9PROT</name>
<dbReference type="EMBL" id="SMCO01000009">
    <property type="protein sequence ID" value="TCV85356.1"/>
    <property type="molecule type" value="Genomic_DNA"/>
</dbReference>
<organism evidence="1 2">
    <name type="scientific">Sulfurirhabdus autotrophica</name>
    <dbReference type="NCBI Taxonomy" id="1706046"/>
    <lineage>
        <taxon>Bacteria</taxon>
        <taxon>Pseudomonadati</taxon>
        <taxon>Pseudomonadota</taxon>
        <taxon>Betaproteobacteria</taxon>
        <taxon>Nitrosomonadales</taxon>
        <taxon>Sulfuricellaceae</taxon>
        <taxon>Sulfurirhabdus</taxon>
    </lineage>
</organism>
<dbReference type="AlphaFoldDB" id="A0A4R3Y111"/>
<gene>
    <name evidence="1" type="ORF">EDC63_10927</name>
</gene>
<evidence type="ECO:0000313" key="2">
    <source>
        <dbReference type="Proteomes" id="UP000295367"/>
    </source>
</evidence>
<reference evidence="1 2" key="1">
    <citation type="submission" date="2019-03" db="EMBL/GenBank/DDBJ databases">
        <title>Genomic Encyclopedia of Type Strains, Phase IV (KMG-IV): sequencing the most valuable type-strain genomes for metagenomic binning, comparative biology and taxonomic classification.</title>
        <authorList>
            <person name="Goeker M."/>
        </authorList>
    </citation>
    <scope>NUCLEOTIDE SEQUENCE [LARGE SCALE GENOMIC DNA]</scope>
    <source>
        <strain evidence="1 2">DSM 100309</strain>
    </source>
</reference>
<accession>A0A4R3Y111</accession>
<protein>
    <submittedName>
        <fullName evidence="1">Uncharacterized protein</fullName>
    </submittedName>
</protein>
<evidence type="ECO:0000313" key="1">
    <source>
        <dbReference type="EMBL" id="TCV85356.1"/>
    </source>
</evidence>
<keyword evidence="2" id="KW-1185">Reference proteome</keyword>
<comment type="caution">
    <text evidence="1">The sequence shown here is derived from an EMBL/GenBank/DDBJ whole genome shotgun (WGS) entry which is preliminary data.</text>
</comment>
<proteinExistence type="predicted"/>
<sequence>MSIKYIISIYLDPLPGQFCHISTKLPFASWDEKVLSAQRVQ</sequence>